<evidence type="ECO:0000256" key="5">
    <source>
        <dbReference type="ARBA" id="ARBA00031841"/>
    </source>
</evidence>
<sequence length="165" mass="18104">MTERLPDFIDPLGLVKKQADMRGTAAVAQMPRLVEAVMEPVGEVEIELHFRREGRVPTIEGRVSADLTLQCQCCLGPLAWRVDSPVKLGVVATLEEANLLPETHEPLLIGDDPQVRLLDIVEDELLLALPIIPQHSRCGAHAEPESLEEPGRKNPFGVLAALKKV</sequence>
<gene>
    <name evidence="6" type="ORF">MoryE10_05870</name>
</gene>
<dbReference type="GO" id="GO:0042254">
    <property type="term" value="P:ribosome biogenesis"/>
    <property type="evidence" value="ECO:0007669"/>
    <property type="project" value="UniProtKB-KW"/>
</dbReference>
<evidence type="ECO:0000313" key="6">
    <source>
        <dbReference type="EMBL" id="BBL69981.1"/>
    </source>
</evidence>
<evidence type="ECO:0000256" key="1">
    <source>
        <dbReference type="ARBA" id="ARBA00002868"/>
    </source>
</evidence>
<organism evidence="6 7">
    <name type="scientific">Methylogaea oryzae</name>
    <dbReference type="NCBI Taxonomy" id="1295382"/>
    <lineage>
        <taxon>Bacteria</taxon>
        <taxon>Pseudomonadati</taxon>
        <taxon>Pseudomonadota</taxon>
        <taxon>Gammaproteobacteria</taxon>
        <taxon>Methylococcales</taxon>
        <taxon>Methylococcaceae</taxon>
        <taxon>Methylogaea</taxon>
    </lineage>
</organism>
<accession>A0A8D4VLV0</accession>
<dbReference type="InterPro" id="IPR039255">
    <property type="entry name" value="YceD_bac"/>
</dbReference>
<evidence type="ECO:0000313" key="7">
    <source>
        <dbReference type="Proteomes" id="UP000824988"/>
    </source>
</evidence>
<dbReference type="EMBL" id="AP019782">
    <property type="protein sequence ID" value="BBL69981.1"/>
    <property type="molecule type" value="Genomic_DNA"/>
</dbReference>
<dbReference type="KEGG" id="moz:MoryE10_05870"/>
<protein>
    <recommendedName>
        <fullName evidence="3">Large ribosomal RNA subunit accumulation protein YceD</fullName>
    </recommendedName>
    <alternativeName>
        <fullName evidence="5">23S rRNA accumulation protein YceD</fullName>
    </alternativeName>
</protein>
<dbReference type="AlphaFoldDB" id="A0A8D4VLV0"/>
<keyword evidence="4" id="KW-0690">Ribosome biogenesis</keyword>
<dbReference type="Pfam" id="PF02620">
    <property type="entry name" value="YceD"/>
    <property type="match status" value="1"/>
</dbReference>
<comment type="function">
    <text evidence="1">Plays a role in synthesis, processing and/or stability of 23S rRNA.</text>
</comment>
<dbReference type="RefSeq" id="WP_054772700.1">
    <property type="nucleotide sequence ID" value="NZ_AP019782.1"/>
</dbReference>
<evidence type="ECO:0000256" key="2">
    <source>
        <dbReference type="ARBA" id="ARBA00010740"/>
    </source>
</evidence>
<reference evidence="6" key="1">
    <citation type="submission" date="2019-06" db="EMBL/GenBank/DDBJ databases">
        <title>Complete genome sequence of Methylogaea oryzae strain JCM16910.</title>
        <authorList>
            <person name="Asakawa S."/>
        </authorList>
    </citation>
    <scope>NUCLEOTIDE SEQUENCE</scope>
    <source>
        <strain evidence="6">E10</strain>
    </source>
</reference>
<name>A0A8D4VLV0_9GAMM</name>
<comment type="similarity">
    <text evidence="2">Belongs to the DUF177 domain family.</text>
</comment>
<evidence type="ECO:0000256" key="3">
    <source>
        <dbReference type="ARBA" id="ARBA00015716"/>
    </source>
</evidence>
<dbReference type="Proteomes" id="UP000824988">
    <property type="component" value="Chromosome"/>
</dbReference>
<dbReference type="InterPro" id="IPR003772">
    <property type="entry name" value="YceD"/>
</dbReference>
<dbReference type="PANTHER" id="PTHR38099:SF1">
    <property type="entry name" value="LARGE RIBOSOMAL RNA SUBUNIT ACCUMULATION PROTEIN YCED"/>
    <property type="match status" value="1"/>
</dbReference>
<dbReference type="PANTHER" id="PTHR38099">
    <property type="entry name" value="LARGE RIBOSOMAL RNA SUBUNIT ACCUMULATION PROTEIN YCED"/>
    <property type="match status" value="1"/>
</dbReference>
<proteinExistence type="inferred from homology"/>
<evidence type="ECO:0000256" key="4">
    <source>
        <dbReference type="ARBA" id="ARBA00022517"/>
    </source>
</evidence>
<keyword evidence="7" id="KW-1185">Reference proteome</keyword>
<dbReference type="GO" id="GO:0005829">
    <property type="term" value="C:cytosol"/>
    <property type="evidence" value="ECO:0007669"/>
    <property type="project" value="TreeGrafter"/>
</dbReference>